<dbReference type="AlphaFoldDB" id="A0A3M6QU82"/>
<dbReference type="Proteomes" id="UP000278006">
    <property type="component" value="Unassembled WGS sequence"/>
</dbReference>
<organism evidence="1 2">
    <name type="scientific">Corticibacter populi</name>
    <dbReference type="NCBI Taxonomy" id="1550736"/>
    <lineage>
        <taxon>Bacteria</taxon>
        <taxon>Pseudomonadati</taxon>
        <taxon>Pseudomonadota</taxon>
        <taxon>Betaproteobacteria</taxon>
        <taxon>Burkholderiales</taxon>
        <taxon>Comamonadaceae</taxon>
        <taxon>Corticibacter</taxon>
    </lineage>
</organism>
<reference evidence="1 2" key="1">
    <citation type="submission" date="2018-10" db="EMBL/GenBank/DDBJ databases">
        <title>Draft genome of Cortibacter populi DSM10536.</title>
        <authorList>
            <person name="Bernier A.-M."/>
            <person name="Bernard K."/>
        </authorList>
    </citation>
    <scope>NUCLEOTIDE SEQUENCE [LARGE SCALE GENOMIC DNA]</scope>
    <source>
        <strain evidence="1 2">DSM 105136</strain>
    </source>
</reference>
<protein>
    <submittedName>
        <fullName evidence="1">Uncharacterized protein</fullName>
    </submittedName>
</protein>
<evidence type="ECO:0000313" key="2">
    <source>
        <dbReference type="Proteomes" id="UP000278006"/>
    </source>
</evidence>
<evidence type="ECO:0000313" key="1">
    <source>
        <dbReference type="EMBL" id="RMX06595.1"/>
    </source>
</evidence>
<gene>
    <name evidence="1" type="ORF">D8I35_08755</name>
</gene>
<accession>A0A3M6QU82</accession>
<sequence>MNVIEGAMARYSEHDTSKIYQGADTFRANCLLRDSTLLLEDASIWRPDILDRIRTAFVATPDEGARSFIAKLSYRLSRASREAFTFCAPRAI</sequence>
<proteinExistence type="predicted"/>
<comment type="caution">
    <text evidence="1">The sequence shown here is derived from an EMBL/GenBank/DDBJ whole genome shotgun (WGS) entry which is preliminary data.</text>
</comment>
<dbReference type="EMBL" id="RDQO01000002">
    <property type="protein sequence ID" value="RMX06595.1"/>
    <property type="molecule type" value="Genomic_DNA"/>
</dbReference>
<name>A0A3M6QU82_9BURK</name>
<keyword evidence="2" id="KW-1185">Reference proteome</keyword>